<dbReference type="EMBL" id="DRNF01000143">
    <property type="protein sequence ID" value="HHJ80434.1"/>
    <property type="molecule type" value="Genomic_DNA"/>
</dbReference>
<accession>A0A832J665</accession>
<reference evidence="2" key="1">
    <citation type="journal article" date="2020" name="mSystems">
        <title>Genome- and Community-Level Interaction Insights into Carbon Utilization and Element Cycling Functions of Hydrothermarchaeota in Hydrothermal Sediment.</title>
        <authorList>
            <person name="Zhou Z."/>
            <person name="Liu Y."/>
            <person name="Xu W."/>
            <person name="Pan J."/>
            <person name="Luo Z.H."/>
            <person name="Li M."/>
        </authorList>
    </citation>
    <scope>NUCLEOTIDE SEQUENCE [LARGE SCALE GENOMIC DNA]</scope>
    <source>
        <strain evidence="2">HyVt-505</strain>
    </source>
</reference>
<gene>
    <name evidence="2" type="ORF">ENJ65_02250</name>
</gene>
<evidence type="ECO:0000313" key="2">
    <source>
        <dbReference type="EMBL" id="HHJ80434.1"/>
    </source>
</evidence>
<comment type="caution">
    <text evidence="2">The sequence shown here is derived from an EMBL/GenBank/DDBJ whole genome shotgun (WGS) entry which is preliminary data.</text>
</comment>
<organism evidence="2">
    <name type="scientific">Candidatus Tenderia electrophaga</name>
    <dbReference type="NCBI Taxonomy" id="1748243"/>
    <lineage>
        <taxon>Bacteria</taxon>
        <taxon>Pseudomonadati</taxon>
        <taxon>Pseudomonadota</taxon>
        <taxon>Gammaproteobacteria</taxon>
        <taxon>Candidatus Tenderiales</taxon>
        <taxon>Candidatus Tenderiaceae</taxon>
        <taxon>Candidatus Tenderia</taxon>
    </lineage>
</organism>
<feature type="compositionally biased region" description="Low complexity" evidence="1">
    <location>
        <begin position="1"/>
        <end position="28"/>
    </location>
</feature>
<dbReference type="Proteomes" id="UP000885832">
    <property type="component" value="Unassembled WGS sequence"/>
</dbReference>
<dbReference type="AlphaFoldDB" id="A0A832J665"/>
<protein>
    <submittedName>
        <fullName evidence="2">Uncharacterized protein</fullName>
    </submittedName>
</protein>
<proteinExistence type="predicted"/>
<feature type="region of interest" description="Disordered" evidence="1">
    <location>
        <begin position="1"/>
        <end position="79"/>
    </location>
</feature>
<sequence length="110" mass="12364">MRYEPQAAQQGQNAAAQMQQRQQLSAVQTTKPRSPAEQTLEGELLNKAQQQSGQSSLSEEEFLARHQEQRARSTEGYRSQTERALATYQTNALLTHPANVDRIGFLDVYA</sequence>
<feature type="compositionally biased region" description="Basic and acidic residues" evidence="1">
    <location>
        <begin position="62"/>
        <end position="75"/>
    </location>
</feature>
<name>A0A832J665_9GAMM</name>
<evidence type="ECO:0000256" key="1">
    <source>
        <dbReference type="SAM" id="MobiDB-lite"/>
    </source>
</evidence>